<name>A0ABT0REU2_9SPHN</name>
<gene>
    <name evidence="3" type="ORF">LZ519_05350</name>
</gene>
<feature type="compositionally biased region" description="Pro residues" evidence="1">
    <location>
        <begin position="32"/>
        <end position="46"/>
    </location>
</feature>
<evidence type="ECO:0000313" key="4">
    <source>
        <dbReference type="Proteomes" id="UP001165343"/>
    </source>
</evidence>
<feature type="signal peptide" evidence="2">
    <location>
        <begin position="1"/>
        <end position="23"/>
    </location>
</feature>
<evidence type="ECO:0000256" key="2">
    <source>
        <dbReference type="SAM" id="SignalP"/>
    </source>
</evidence>
<organism evidence="3 4">
    <name type="scientific">Sphingomonas anseongensis</name>
    <dbReference type="NCBI Taxonomy" id="2908207"/>
    <lineage>
        <taxon>Bacteria</taxon>
        <taxon>Pseudomonadati</taxon>
        <taxon>Pseudomonadota</taxon>
        <taxon>Alphaproteobacteria</taxon>
        <taxon>Sphingomonadales</taxon>
        <taxon>Sphingomonadaceae</taxon>
        <taxon>Sphingomonas</taxon>
    </lineage>
</organism>
<dbReference type="EMBL" id="JAMGBC010000001">
    <property type="protein sequence ID" value="MCL6678744.1"/>
    <property type="molecule type" value="Genomic_DNA"/>
</dbReference>
<evidence type="ECO:0000313" key="3">
    <source>
        <dbReference type="EMBL" id="MCL6678744.1"/>
    </source>
</evidence>
<reference evidence="3" key="1">
    <citation type="submission" date="2022-05" db="EMBL/GenBank/DDBJ databases">
        <authorList>
            <person name="Jo J.-H."/>
            <person name="Im W.-T."/>
        </authorList>
    </citation>
    <scope>NUCLEOTIDE SEQUENCE</scope>
    <source>
        <strain evidence="3">RG327</strain>
    </source>
</reference>
<dbReference type="RefSeq" id="WP_249867684.1">
    <property type="nucleotide sequence ID" value="NZ_JAMGBC010000001.1"/>
</dbReference>
<comment type="caution">
    <text evidence="3">The sequence shown here is derived from an EMBL/GenBank/DDBJ whole genome shotgun (WGS) entry which is preliminary data.</text>
</comment>
<dbReference type="Proteomes" id="UP001165343">
    <property type="component" value="Unassembled WGS sequence"/>
</dbReference>
<evidence type="ECO:0000256" key="1">
    <source>
        <dbReference type="SAM" id="MobiDB-lite"/>
    </source>
</evidence>
<accession>A0ABT0REU2</accession>
<protein>
    <recommendedName>
        <fullName evidence="5">Antifreeze glycopeptide polyprotein</fullName>
    </recommendedName>
</protein>
<feature type="chain" id="PRO_5045132055" description="Antifreeze glycopeptide polyprotein" evidence="2">
    <location>
        <begin position="24"/>
        <end position="586"/>
    </location>
</feature>
<keyword evidence="2" id="KW-0732">Signal</keyword>
<feature type="region of interest" description="Disordered" evidence="1">
    <location>
        <begin position="28"/>
        <end position="59"/>
    </location>
</feature>
<sequence>MQPAIRRLLLLGAAAALAIPAIAQVQNATTPTPAPAPAPTPQPVRPEPTQAQPADGNDVGVEVQPADEVAYRPPPPPIEYPSFARRDPFTAGALDPARTAIGSDAWGQANGAFLSSLMRRMDTPIASRWAHIALRDALLAKAHAPAGVNPVDWAAERAWLLLRMGEADAARMVVASVDTDRFTPKMVQVAVQAALATSDPLALCPLLDGMRKAEARVVPLVQAICAGLNGEAASASAQIESARRRGTIGGIDLALAQKAVGATADTGTAATIEWEPVESLTAWRYGLSTATAMSPPKKLLESASPQLRAWYARAPFIPFQDRLDSARIAAGLGVLSSQALVDFYSAIYDATDPNDLGGTDSWQLRLAFAGRDQETRLAAMRRFWSEGDGRLQHEAARAAVARAAARIEPSKDLQADAPELIASMLTAGLDQQAARWANAIRQMDDEPADRAWAMLALGTPEGSSLDLSVGRVNAFIGRDKSEGKRRSAFLVAGLVGLGRIDAAAASRLNRRYSLHIERVTQWSQMLDAAARRHQGGSVLVLAGTGLQTPKFESLPPAHLFHIVMALRNTGQEFAARMIAAEALSRT</sequence>
<keyword evidence="4" id="KW-1185">Reference proteome</keyword>
<evidence type="ECO:0008006" key="5">
    <source>
        <dbReference type="Google" id="ProtNLM"/>
    </source>
</evidence>
<proteinExistence type="predicted"/>